<dbReference type="GO" id="GO:0003677">
    <property type="term" value="F:DNA binding"/>
    <property type="evidence" value="ECO:0007669"/>
    <property type="project" value="InterPro"/>
</dbReference>
<keyword evidence="1" id="KW-0479">Metal-binding</keyword>
<evidence type="ECO:0000259" key="7">
    <source>
        <dbReference type="PROSITE" id="PS50808"/>
    </source>
</evidence>
<dbReference type="PANTHER" id="PTHR46481">
    <property type="entry name" value="ZINC FINGER BED DOMAIN-CONTAINING PROTEIN 4"/>
    <property type="match status" value="1"/>
</dbReference>
<dbReference type="SUPFAM" id="SSF53098">
    <property type="entry name" value="Ribonuclease H-like"/>
    <property type="match status" value="1"/>
</dbReference>
<keyword evidence="9" id="KW-1185">Reference proteome</keyword>
<evidence type="ECO:0000256" key="6">
    <source>
        <dbReference type="PROSITE-ProRule" id="PRU00027"/>
    </source>
</evidence>
<keyword evidence="3" id="KW-0862">Zinc</keyword>
<dbReference type="GO" id="GO:0008270">
    <property type="term" value="F:zinc ion binding"/>
    <property type="evidence" value="ECO:0007669"/>
    <property type="project" value="UniProtKB-KW"/>
</dbReference>
<protein>
    <submittedName>
        <fullName evidence="8">Zinc finger BED domain-containing protein 1-like</fullName>
    </submittedName>
</protein>
<keyword evidence="5" id="KW-0804">Transcription</keyword>
<proteinExistence type="predicted"/>
<evidence type="ECO:0000256" key="5">
    <source>
        <dbReference type="ARBA" id="ARBA00023163"/>
    </source>
</evidence>
<dbReference type="EMBL" id="JAFHDT010000023">
    <property type="protein sequence ID" value="KAI7792413.1"/>
    <property type="molecule type" value="Genomic_DNA"/>
</dbReference>
<feature type="domain" description="BED-type" evidence="7">
    <location>
        <begin position="8"/>
        <end position="67"/>
    </location>
</feature>
<dbReference type="Proteomes" id="UP001059041">
    <property type="component" value="Linkage Group LG23"/>
</dbReference>
<evidence type="ECO:0000256" key="2">
    <source>
        <dbReference type="ARBA" id="ARBA00022771"/>
    </source>
</evidence>
<dbReference type="SUPFAM" id="SSF57667">
    <property type="entry name" value="beta-beta-alpha zinc fingers"/>
    <property type="match status" value="1"/>
</dbReference>
<accession>A0A9W7T9J1</accession>
<dbReference type="Pfam" id="PF02892">
    <property type="entry name" value="zf-BED"/>
    <property type="match status" value="1"/>
</dbReference>
<dbReference type="InterPro" id="IPR052035">
    <property type="entry name" value="ZnF_BED_domain_contain"/>
</dbReference>
<comment type="caution">
    <text evidence="8">The sequence shown here is derived from an EMBL/GenBank/DDBJ whole genome shotgun (WGS) entry which is preliminary data.</text>
</comment>
<dbReference type="SMART" id="SM00614">
    <property type="entry name" value="ZnF_BED"/>
    <property type="match status" value="1"/>
</dbReference>
<dbReference type="InterPro" id="IPR003656">
    <property type="entry name" value="Znf_BED"/>
</dbReference>
<sequence>MELVGKKNVTSPIWQYFGFKSDEKSKPIDVTQAICRICMKVVPVKESQTTNLFVHLRANHPAEAAKMVPRETASANPAVSKDPGQPSILGAFAKSTKYKSNSERWAQCTAAVSKYITKEMVSYRTVERGSFKEMLNTFAKQYELPGRKYFAETAIPELYCKTRDSIVKDLKATNFVALTTDMWSSRNMTPYMSVTAHYISEDHWKLEAKCLETTFIPEDHTAEVLAEALTEVMRDWDIEQSKIACITTDNGANIVAAIRGLRWPWLNCFGHNLNLAINYSLQKEKAKTDRGLWRRRRELRKAQEQLNLPQHMLITVHK</sequence>
<evidence type="ECO:0000313" key="9">
    <source>
        <dbReference type="Proteomes" id="UP001059041"/>
    </source>
</evidence>
<keyword evidence="2 6" id="KW-0863">Zinc-finger</keyword>
<dbReference type="InterPro" id="IPR012337">
    <property type="entry name" value="RNaseH-like_sf"/>
</dbReference>
<dbReference type="PANTHER" id="PTHR46481:SF9">
    <property type="entry name" value="ZINC FINGER BED DOMAIN-CONTAINING PROTEIN 1-LIKE"/>
    <property type="match status" value="1"/>
</dbReference>
<dbReference type="InterPro" id="IPR036236">
    <property type="entry name" value="Znf_C2H2_sf"/>
</dbReference>
<dbReference type="PROSITE" id="PS50808">
    <property type="entry name" value="ZF_BED"/>
    <property type="match status" value="1"/>
</dbReference>
<reference evidence="8" key="1">
    <citation type="submission" date="2021-02" db="EMBL/GenBank/DDBJ databases">
        <title>Comparative genomics reveals that relaxation of natural selection precedes convergent phenotypic evolution of cavefish.</title>
        <authorList>
            <person name="Peng Z."/>
        </authorList>
    </citation>
    <scope>NUCLEOTIDE SEQUENCE</scope>
    <source>
        <tissue evidence="8">Muscle</tissue>
    </source>
</reference>
<dbReference type="AlphaFoldDB" id="A0A9W7T9J1"/>
<evidence type="ECO:0000313" key="8">
    <source>
        <dbReference type="EMBL" id="KAI7792413.1"/>
    </source>
</evidence>
<organism evidence="8 9">
    <name type="scientific">Triplophysa rosa</name>
    <name type="common">Cave loach</name>
    <dbReference type="NCBI Taxonomy" id="992332"/>
    <lineage>
        <taxon>Eukaryota</taxon>
        <taxon>Metazoa</taxon>
        <taxon>Chordata</taxon>
        <taxon>Craniata</taxon>
        <taxon>Vertebrata</taxon>
        <taxon>Euteleostomi</taxon>
        <taxon>Actinopterygii</taxon>
        <taxon>Neopterygii</taxon>
        <taxon>Teleostei</taxon>
        <taxon>Ostariophysi</taxon>
        <taxon>Cypriniformes</taxon>
        <taxon>Nemacheilidae</taxon>
        <taxon>Triplophysa</taxon>
    </lineage>
</organism>
<keyword evidence="4" id="KW-0805">Transcription regulation</keyword>
<evidence type="ECO:0000256" key="1">
    <source>
        <dbReference type="ARBA" id="ARBA00022723"/>
    </source>
</evidence>
<evidence type="ECO:0000256" key="3">
    <source>
        <dbReference type="ARBA" id="ARBA00022833"/>
    </source>
</evidence>
<evidence type="ECO:0000256" key="4">
    <source>
        <dbReference type="ARBA" id="ARBA00023015"/>
    </source>
</evidence>
<gene>
    <name evidence="8" type="ORF">IRJ41_010086</name>
</gene>
<name>A0A9W7T9J1_TRIRA</name>